<evidence type="ECO:0000313" key="2">
    <source>
        <dbReference type="EMBL" id="GFH53763.1"/>
    </source>
</evidence>
<name>A0AAD3H8C9_9STRA</name>
<dbReference type="AlphaFoldDB" id="A0AAD3H8C9"/>
<evidence type="ECO:0000256" key="1">
    <source>
        <dbReference type="SAM" id="MobiDB-lite"/>
    </source>
</evidence>
<sequence length="325" mass="38083">MTDDNATMMLAYEQFMMQNKNNTKQQQLEKQEKENEKKFSQEEIFEMRRKEVQRSIDVFAKRNEKRYWQLFQTFTGRVKDEWMDLDKQALQVIQAISGIRNRLPMHARMLDEYKERKLVDIPQWKRHGFVKDIASEEEIREEDVQSALMHDLLQHEKMLEGLRMLFANLSESHDSILRYVDDVMKHHLECLEELDGFVYQEEEEGSDENISNDVEIPSSFERASSLPDVMNDAMSMLSMELYRKQCLLYKVLGSVEDDLIKGKDDDDDVAKLGASTSTKSNNGNEEDDWEDLNPEAISNSVVKRWSLGSQFSCLDSAIFENIFNA</sequence>
<keyword evidence="3" id="KW-1185">Reference proteome</keyword>
<accession>A0AAD3H8C9</accession>
<dbReference type="Proteomes" id="UP001054902">
    <property type="component" value="Unassembled WGS sequence"/>
</dbReference>
<feature type="compositionally biased region" description="Basic and acidic residues" evidence="1">
    <location>
        <begin position="27"/>
        <end position="39"/>
    </location>
</feature>
<dbReference type="EMBL" id="BLLK01000047">
    <property type="protein sequence ID" value="GFH53763.1"/>
    <property type="molecule type" value="Genomic_DNA"/>
</dbReference>
<reference evidence="2 3" key="1">
    <citation type="journal article" date="2021" name="Sci. Rep.">
        <title>The genome of the diatom Chaetoceros tenuissimus carries an ancient integrated fragment of an extant virus.</title>
        <authorList>
            <person name="Hongo Y."/>
            <person name="Kimura K."/>
            <person name="Takaki Y."/>
            <person name="Yoshida Y."/>
            <person name="Baba S."/>
            <person name="Kobayashi G."/>
            <person name="Nagasaki K."/>
            <person name="Hano T."/>
            <person name="Tomaru Y."/>
        </authorList>
    </citation>
    <scope>NUCLEOTIDE SEQUENCE [LARGE SCALE GENOMIC DNA]</scope>
    <source>
        <strain evidence="2 3">NIES-3715</strain>
    </source>
</reference>
<feature type="region of interest" description="Disordered" evidence="1">
    <location>
        <begin position="271"/>
        <end position="291"/>
    </location>
</feature>
<comment type="caution">
    <text evidence="2">The sequence shown here is derived from an EMBL/GenBank/DDBJ whole genome shotgun (WGS) entry which is preliminary data.</text>
</comment>
<feature type="region of interest" description="Disordered" evidence="1">
    <location>
        <begin position="20"/>
        <end position="39"/>
    </location>
</feature>
<organism evidence="2 3">
    <name type="scientific">Chaetoceros tenuissimus</name>
    <dbReference type="NCBI Taxonomy" id="426638"/>
    <lineage>
        <taxon>Eukaryota</taxon>
        <taxon>Sar</taxon>
        <taxon>Stramenopiles</taxon>
        <taxon>Ochrophyta</taxon>
        <taxon>Bacillariophyta</taxon>
        <taxon>Coscinodiscophyceae</taxon>
        <taxon>Chaetocerotophycidae</taxon>
        <taxon>Chaetocerotales</taxon>
        <taxon>Chaetocerotaceae</taxon>
        <taxon>Chaetoceros</taxon>
    </lineage>
</organism>
<evidence type="ECO:0000313" key="3">
    <source>
        <dbReference type="Proteomes" id="UP001054902"/>
    </source>
</evidence>
<proteinExistence type="predicted"/>
<protein>
    <submittedName>
        <fullName evidence="2">Uncharacterized protein</fullName>
    </submittedName>
</protein>
<gene>
    <name evidence="2" type="ORF">CTEN210_10239</name>
</gene>